<dbReference type="Proteomes" id="UP000196708">
    <property type="component" value="Chromosome 1"/>
</dbReference>
<evidence type="ECO:0008006" key="6">
    <source>
        <dbReference type="Google" id="ProtNLM"/>
    </source>
</evidence>
<dbReference type="EMBL" id="CP018837">
    <property type="protein sequence ID" value="ASA58353.1"/>
    <property type="molecule type" value="Genomic_DNA"/>
</dbReference>
<keyword evidence="4" id="KW-0614">Plasmid</keyword>
<reference evidence="3 5" key="1">
    <citation type="submission" date="2016-12" db="EMBL/GenBank/DDBJ databases">
        <authorList>
            <person name="Song W.-J."/>
            <person name="Kurnit D.M."/>
        </authorList>
    </citation>
    <scope>NUCLEOTIDE SEQUENCE [LARGE SCALE GENOMIC DNA]</scope>
    <source>
        <strain evidence="3 5">ATCC 43942</strain>
        <plasmid evidence="5">Plasmid unnamed1</plasmid>
        <plasmid evidence="4">unnamed1</plasmid>
    </source>
</reference>
<proteinExistence type="predicted"/>
<name>A0A1Z2SBB6_VIBGA</name>
<feature type="transmembrane region" description="Helical" evidence="2">
    <location>
        <begin position="159"/>
        <end position="177"/>
    </location>
</feature>
<accession>A0A1Z2SBB6</accession>
<dbReference type="EMBL" id="CP018835">
    <property type="protein sequence ID" value="ASA54421.1"/>
    <property type="molecule type" value="Genomic_DNA"/>
</dbReference>
<evidence type="ECO:0000256" key="1">
    <source>
        <dbReference type="SAM" id="MobiDB-lite"/>
    </source>
</evidence>
<dbReference type="OrthoDB" id="6107847at2"/>
<organism evidence="3 5">
    <name type="scientific">Vibrio gazogenes</name>
    <dbReference type="NCBI Taxonomy" id="687"/>
    <lineage>
        <taxon>Bacteria</taxon>
        <taxon>Pseudomonadati</taxon>
        <taxon>Pseudomonadota</taxon>
        <taxon>Gammaproteobacteria</taxon>
        <taxon>Vibrionales</taxon>
        <taxon>Vibrionaceae</taxon>
        <taxon>Vibrio</taxon>
    </lineage>
</organism>
<dbReference type="KEGG" id="vga:BSQ33_00885"/>
<dbReference type="RefSeq" id="WP_088132937.1">
    <property type="nucleotide sequence ID" value="NZ_CP018835.1"/>
</dbReference>
<dbReference type="KEGG" id="vga:BSQ33_21470"/>
<geneLocation type="plasmid" evidence="4">
    <name>unnamed1</name>
</geneLocation>
<evidence type="ECO:0000313" key="3">
    <source>
        <dbReference type="EMBL" id="ASA54421.1"/>
    </source>
</evidence>
<dbReference type="AlphaFoldDB" id="A0A1Z2SBB6"/>
<protein>
    <recommendedName>
        <fullName evidence="6">Chemotaxis protein</fullName>
    </recommendedName>
</protein>
<keyword evidence="2" id="KW-0472">Membrane</keyword>
<keyword evidence="2" id="KW-0812">Transmembrane</keyword>
<feature type="region of interest" description="Disordered" evidence="1">
    <location>
        <begin position="1"/>
        <end position="23"/>
    </location>
</feature>
<feature type="compositionally biased region" description="Low complexity" evidence="1">
    <location>
        <begin position="1"/>
        <end position="22"/>
    </location>
</feature>
<sequence>MGKGGSSSSSTTNNNTNINGTNAVQGDNLGVLISGVQGSVGNITMTDQGATKTAGKIAEEALNLGGDTVSAMASSIDKTLDSNTKVSKAAFDFGEESLKGALSASNKSLDKMESVSESAMSALKSMASQSNESARAALTMAGDAKQREQIGNATEWTKVAYAICAVLAIGAVAYAIVKGSK</sequence>
<dbReference type="Proteomes" id="UP000196708">
    <property type="component" value="Plasmid unnamed1"/>
</dbReference>
<evidence type="ECO:0000313" key="4">
    <source>
        <dbReference type="EMBL" id="ASA58353.1"/>
    </source>
</evidence>
<keyword evidence="2" id="KW-1133">Transmembrane helix</keyword>
<gene>
    <name evidence="3" type="ORF">BSQ33_00885</name>
    <name evidence="4" type="ORF">BSQ33_21470</name>
</gene>
<evidence type="ECO:0000313" key="5">
    <source>
        <dbReference type="Proteomes" id="UP000196708"/>
    </source>
</evidence>
<evidence type="ECO:0000256" key="2">
    <source>
        <dbReference type="SAM" id="Phobius"/>
    </source>
</evidence>